<gene>
    <name evidence="2" type="ORF">KFK09_004878</name>
</gene>
<dbReference type="SMR" id="A0A8T3BZ66"/>
<evidence type="ECO:0000313" key="3">
    <source>
        <dbReference type="Proteomes" id="UP000829196"/>
    </source>
</evidence>
<dbReference type="PANTHER" id="PTHR19446">
    <property type="entry name" value="REVERSE TRANSCRIPTASES"/>
    <property type="match status" value="1"/>
</dbReference>
<accession>A0A8T3BZ66</accession>
<name>A0A8T3BZ66_DENNO</name>
<comment type="caution">
    <text evidence="2">The sequence shown here is derived from an EMBL/GenBank/DDBJ whole genome shotgun (WGS) entry which is preliminary data.</text>
</comment>
<dbReference type="AlphaFoldDB" id="A0A8T3BZ66"/>
<organism evidence="2 3">
    <name type="scientific">Dendrobium nobile</name>
    <name type="common">Orchid</name>
    <dbReference type="NCBI Taxonomy" id="94219"/>
    <lineage>
        <taxon>Eukaryota</taxon>
        <taxon>Viridiplantae</taxon>
        <taxon>Streptophyta</taxon>
        <taxon>Embryophyta</taxon>
        <taxon>Tracheophyta</taxon>
        <taxon>Spermatophyta</taxon>
        <taxon>Magnoliopsida</taxon>
        <taxon>Liliopsida</taxon>
        <taxon>Asparagales</taxon>
        <taxon>Orchidaceae</taxon>
        <taxon>Epidendroideae</taxon>
        <taxon>Malaxideae</taxon>
        <taxon>Dendrobiinae</taxon>
        <taxon>Dendrobium</taxon>
    </lineage>
</organism>
<dbReference type="OrthoDB" id="785906at2759"/>
<dbReference type="InterPro" id="IPR000477">
    <property type="entry name" value="RT_dom"/>
</dbReference>
<evidence type="ECO:0000313" key="2">
    <source>
        <dbReference type="EMBL" id="KAI0522499.1"/>
    </source>
</evidence>
<dbReference type="Proteomes" id="UP000829196">
    <property type="component" value="Unassembled WGS sequence"/>
</dbReference>
<feature type="domain" description="Reverse transcriptase" evidence="1">
    <location>
        <begin position="207"/>
        <end position="332"/>
    </location>
</feature>
<proteinExistence type="predicted"/>
<dbReference type="Gene3D" id="3.30.200.20">
    <property type="entry name" value="Phosphorylase Kinase, domain 1"/>
    <property type="match status" value="1"/>
</dbReference>
<protein>
    <recommendedName>
        <fullName evidence="1">Reverse transcriptase domain-containing protein</fullName>
    </recommendedName>
</protein>
<reference evidence="2" key="1">
    <citation type="journal article" date="2022" name="Front. Genet.">
        <title>Chromosome-Scale Assembly of the Dendrobium nobile Genome Provides Insights Into the Molecular Mechanism of the Biosynthesis of the Medicinal Active Ingredient of Dendrobium.</title>
        <authorList>
            <person name="Xu Q."/>
            <person name="Niu S.-C."/>
            <person name="Li K.-L."/>
            <person name="Zheng P.-J."/>
            <person name="Zhang X.-J."/>
            <person name="Jia Y."/>
            <person name="Liu Y."/>
            <person name="Niu Y.-X."/>
            <person name="Yu L.-H."/>
            <person name="Chen D.-F."/>
            <person name="Zhang G.-Q."/>
        </authorList>
    </citation>
    <scope>NUCLEOTIDE SEQUENCE</scope>
    <source>
        <tissue evidence="2">Leaf</tissue>
    </source>
</reference>
<evidence type="ECO:0000259" key="1">
    <source>
        <dbReference type="Pfam" id="PF00078"/>
    </source>
</evidence>
<dbReference type="InterPro" id="IPR011009">
    <property type="entry name" value="Kinase-like_dom_sf"/>
</dbReference>
<keyword evidence="3" id="KW-1185">Reference proteome</keyword>
<dbReference type="SUPFAM" id="SSF56112">
    <property type="entry name" value="Protein kinase-like (PK-like)"/>
    <property type="match status" value="1"/>
</dbReference>
<dbReference type="CDD" id="cd01650">
    <property type="entry name" value="RT_nLTR_like"/>
    <property type="match status" value="1"/>
</dbReference>
<dbReference type="EMBL" id="JAGYWB010000005">
    <property type="protein sequence ID" value="KAI0522499.1"/>
    <property type="molecule type" value="Genomic_DNA"/>
</dbReference>
<sequence length="426" mass="48855">MFEELKNGVGPRETNKDASLIRWRKGELIGCSALGHVYVGMNLDSGELLVVKQVLLGTSNVSKEKAHAHIREFEEEVKLLKNLSHLNIVTSSLLLIFILGEMEEVFLLFFQTKWEARCYKLEGWPTERSCLNSDDQKLLEAKLTFEEVEGILEQLGGNTALGNDGVTNSFIKAYWGIIKTDFWKAIKHFSVNGEFNEEWKETFIVLIPKVSNPILPSNYRPISLCNKVYKVAAKIIQNRLAMVIPKLISMEQTTFIKRRSLLDNVLVAQEIFHKLRISKNYNGLVSFKVDMEQAYDSMVWSSLRNVLVYFNFPSKISKLILACVEDPKFALIINGNLSNWIHARSDFRQDSFEKIKYEDYQFIIENALKKLNQWASKLQSLAGHENNKLANLCANYALFDSFSWDDLSLNKVPPSFFNTLKEESSL</sequence>
<dbReference type="Pfam" id="PF00078">
    <property type="entry name" value="RVT_1"/>
    <property type="match status" value="1"/>
</dbReference>